<organism evidence="5 6">
    <name type="scientific">Sphingomonas insulae</name>
    <dbReference type="NCBI Taxonomy" id="424800"/>
    <lineage>
        <taxon>Bacteria</taxon>
        <taxon>Pseudomonadati</taxon>
        <taxon>Pseudomonadota</taxon>
        <taxon>Alphaproteobacteria</taxon>
        <taxon>Sphingomonadales</taxon>
        <taxon>Sphingomonadaceae</taxon>
        <taxon>Sphingomonas</taxon>
    </lineage>
</organism>
<dbReference type="InterPro" id="IPR011765">
    <property type="entry name" value="Pept_M16_N"/>
</dbReference>
<evidence type="ECO:0000313" key="5">
    <source>
        <dbReference type="EMBL" id="GAA0673221.1"/>
    </source>
</evidence>
<dbReference type="InterPro" id="IPR050361">
    <property type="entry name" value="MPP/UQCRC_Complex"/>
</dbReference>
<proteinExistence type="inferred from homology"/>
<dbReference type="EMBL" id="BAAAES010000009">
    <property type="protein sequence ID" value="GAA0673221.1"/>
    <property type="molecule type" value="Genomic_DNA"/>
</dbReference>
<evidence type="ECO:0000313" key="6">
    <source>
        <dbReference type="Proteomes" id="UP001500238"/>
    </source>
</evidence>
<reference evidence="5 6" key="1">
    <citation type="journal article" date="2019" name="Int. J. Syst. Evol. Microbiol.">
        <title>The Global Catalogue of Microorganisms (GCM) 10K type strain sequencing project: providing services to taxonomists for standard genome sequencing and annotation.</title>
        <authorList>
            <consortium name="The Broad Institute Genomics Platform"/>
            <consortium name="The Broad Institute Genome Sequencing Center for Infectious Disease"/>
            <person name="Wu L."/>
            <person name="Ma J."/>
        </authorList>
    </citation>
    <scope>NUCLEOTIDE SEQUENCE [LARGE SCALE GENOMIC DNA]</scope>
    <source>
        <strain evidence="5 6">JCM 14603</strain>
    </source>
</reference>
<dbReference type="InterPro" id="IPR007863">
    <property type="entry name" value="Peptidase_M16_C"/>
</dbReference>
<dbReference type="RefSeq" id="WP_163958316.1">
    <property type="nucleotide sequence ID" value="NZ_BAAAES010000009.1"/>
</dbReference>
<accession>A0ABN1HYJ9</accession>
<evidence type="ECO:0000256" key="2">
    <source>
        <dbReference type="ARBA" id="ARBA00023049"/>
    </source>
</evidence>
<dbReference type="Pfam" id="PF00675">
    <property type="entry name" value="Peptidase_M16"/>
    <property type="match status" value="1"/>
</dbReference>
<dbReference type="Proteomes" id="UP001500238">
    <property type="component" value="Unassembled WGS sequence"/>
</dbReference>
<sequence>MAAQPVDKPDAKATNAEIVTARADVRRLIDQVDIPYQSFTLPNGLRVLVHHDSSAPTVLVSVSYDVGSKHEPAGRSGFAHLFEHLMFNGSENVPGDYLKPLMDVGATVNGSTSADRTNYYELVPTAALDRALFMESDRMGHLLAALDQKTLNEQRGVVQNEKRNGDAVPTSVIDDKTRAALYPATHPYGHSTIGSMKDLDAADLADVRSWFKAHYAPNNALVVLAGDVDLATARRLMTKYFSGIPAGPRNVRPDAGPVSLTHSIKEIVTAPVTSPIIVRDWPVPGAQDHDGLVLDAVMEALGGGEDDVLTRHLVREQKLFEYVRVNNSSSAQAGEFAITGAVRAGVDPSLAAAALDREIAAFLQAKPTAETIARFVARYAYGFARSLENVAKRGSTLAESAMVQGDPDAYKKSMRVYAAQTPDTVMAAARKWLDRPRYELTVMPGARVIARGDDGIDGSAPAPAVKTESEPVISPSSAAGRRMVPLPAVAPPGDARFPKIEHARLSNGIPVLYARGPSNPFTSVSLNLRGGGIDEPIERIGAMDFMYSLLGKGFGGHDEDWINKRKELTGLSLYSALGLESGFVGVTAPDVSLDDGLVMVRDMVTAPSFSAETLERMKRETIDRMARIRLDPVTLITEVMNPLADAASPYNPLVMYGSAARIRSIDKAGVTASFKRWIRPEHASVIVVSDKSLAELMPLLERTIGSWRVSAKPDTGSPIIHHPAPGAPGIVLIDLPGAVQANIQGRQLVPIGDAKPAPALDLASSVFGSSFTSRINMNLREDKHWTYGSYAGFLRRRYGSQYSVDASVQQDKAGAAIAEVMKEIRGITGDRPITPEEFAGAKAAALGEAASRFSSRDAIVGALDDVRKYGRPDDYPAQTSSRYRAVTLDESNAAIRAQLSPDRWVWAIVGNAAIIRPQLDALGLPVTVVKAADVLPPL</sequence>
<feature type="domain" description="Peptidase M16 C-terminal" evidence="4">
    <location>
        <begin position="203"/>
        <end position="374"/>
    </location>
</feature>
<keyword evidence="2" id="KW-0645">Protease</keyword>
<name>A0ABN1HYJ9_9SPHN</name>
<keyword evidence="2" id="KW-0482">Metalloprotease</keyword>
<keyword evidence="2" id="KW-0378">Hydrolase</keyword>
<dbReference type="SUPFAM" id="SSF63411">
    <property type="entry name" value="LuxS/MPP-like metallohydrolase"/>
    <property type="match status" value="4"/>
</dbReference>
<evidence type="ECO:0000256" key="1">
    <source>
        <dbReference type="ARBA" id="ARBA00007261"/>
    </source>
</evidence>
<comment type="similarity">
    <text evidence="1">Belongs to the peptidase M16 family.</text>
</comment>
<dbReference type="Gene3D" id="3.30.830.10">
    <property type="entry name" value="Metalloenzyme, LuxS/M16 peptidase-like"/>
    <property type="match status" value="4"/>
</dbReference>
<dbReference type="PANTHER" id="PTHR11851">
    <property type="entry name" value="METALLOPROTEASE"/>
    <property type="match status" value="1"/>
</dbReference>
<dbReference type="Pfam" id="PF05193">
    <property type="entry name" value="Peptidase_M16_C"/>
    <property type="match status" value="2"/>
</dbReference>
<comment type="caution">
    <text evidence="5">The sequence shown here is derived from an EMBL/GenBank/DDBJ whole genome shotgun (WGS) entry which is preliminary data.</text>
</comment>
<feature type="domain" description="Peptidase M16 N-terminal" evidence="3">
    <location>
        <begin position="46"/>
        <end position="183"/>
    </location>
</feature>
<evidence type="ECO:0000259" key="3">
    <source>
        <dbReference type="Pfam" id="PF00675"/>
    </source>
</evidence>
<keyword evidence="6" id="KW-1185">Reference proteome</keyword>
<evidence type="ECO:0000259" key="4">
    <source>
        <dbReference type="Pfam" id="PF05193"/>
    </source>
</evidence>
<dbReference type="InterPro" id="IPR011249">
    <property type="entry name" value="Metalloenz_LuxS/M16"/>
</dbReference>
<gene>
    <name evidence="5" type="ORF">GCM10009102_26000</name>
</gene>
<protein>
    <submittedName>
        <fullName evidence="5">Pitrilysin family protein</fullName>
    </submittedName>
</protein>
<feature type="domain" description="Peptidase M16 C-terminal" evidence="4">
    <location>
        <begin position="670"/>
        <end position="844"/>
    </location>
</feature>
<dbReference type="PANTHER" id="PTHR11851:SF49">
    <property type="entry name" value="MITOCHONDRIAL-PROCESSING PEPTIDASE SUBUNIT ALPHA"/>
    <property type="match status" value="1"/>
</dbReference>